<dbReference type="EMBL" id="JASCZI010181374">
    <property type="protein sequence ID" value="MED6182689.1"/>
    <property type="molecule type" value="Genomic_DNA"/>
</dbReference>
<sequence>MPLATDIHPLPTLENCMVLCARGDSDITSRFPLEVVQQGPRLAHSCPSSEVCCRGPIPWASLQFHCLTRHPALPRVRHIHRSWGVTLYSAASLRDRLHGVLVSFREVLSPAILKFYRFFGGRVNVTASFTGTSGVGVGICTAVFDHNVASLGEARVGS</sequence>
<gene>
    <name evidence="1" type="ORF">PIB30_031011</name>
</gene>
<comment type="caution">
    <text evidence="1">The sequence shown here is derived from an EMBL/GenBank/DDBJ whole genome shotgun (WGS) entry which is preliminary data.</text>
</comment>
<reference evidence="1 2" key="1">
    <citation type="journal article" date="2023" name="Plants (Basel)">
        <title>Bridging the Gap: Combining Genomics and Transcriptomics Approaches to Understand Stylosanthes scabra, an Orphan Legume from the Brazilian Caatinga.</title>
        <authorList>
            <person name="Ferreira-Neto J.R.C."/>
            <person name="da Silva M.D."/>
            <person name="Binneck E."/>
            <person name="de Melo N.F."/>
            <person name="da Silva R.H."/>
            <person name="de Melo A.L.T.M."/>
            <person name="Pandolfi V."/>
            <person name="Bustamante F.O."/>
            <person name="Brasileiro-Vidal A.C."/>
            <person name="Benko-Iseppon A.M."/>
        </authorList>
    </citation>
    <scope>NUCLEOTIDE SEQUENCE [LARGE SCALE GENOMIC DNA]</scope>
    <source>
        <tissue evidence="1">Leaves</tissue>
    </source>
</reference>
<proteinExistence type="predicted"/>
<dbReference type="Proteomes" id="UP001341840">
    <property type="component" value="Unassembled WGS sequence"/>
</dbReference>
<keyword evidence="2" id="KW-1185">Reference proteome</keyword>
<organism evidence="1 2">
    <name type="scientific">Stylosanthes scabra</name>
    <dbReference type="NCBI Taxonomy" id="79078"/>
    <lineage>
        <taxon>Eukaryota</taxon>
        <taxon>Viridiplantae</taxon>
        <taxon>Streptophyta</taxon>
        <taxon>Embryophyta</taxon>
        <taxon>Tracheophyta</taxon>
        <taxon>Spermatophyta</taxon>
        <taxon>Magnoliopsida</taxon>
        <taxon>eudicotyledons</taxon>
        <taxon>Gunneridae</taxon>
        <taxon>Pentapetalae</taxon>
        <taxon>rosids</taxon>
        <taxon>fabids</taxon>
        <taxon>Fabales</taxon>
        <taxon>Fabaceae</taxon>
        <taxon>Papilionoideae</taxon>
        <taxon>50 kb inversion clade</taxon>
        <taxon>dalbergioids sensu lato</taxon>
        <taxon>Dalbergieae</taxon>
        <taxon>Pterocarpus clade</taxon>
        <taxon>Stylosanthes</taxon>
    </lineage>
</organism>
<protein>
    <submittedName>
        <fullName evidence="1">Uncharacterized protein</fullName>
    </submittedName>
</protein>
<evidence type="ECO:0000313" key="2">
    <source>
        <dbReference type="Proteomes" id="UP001341840"/>
    </source>
</evidence>
<evidence type="ECO:0000313" key="1">
    <source>
        <dbReference type="EMBL" id="MED6182689.1"/>
    </source>
</evidence>
<accession>A0ABU6WA81</accession>
<name>A0ABU6WA81_9FABA</name>